<dbReference type="EMBL" id="CP015402">
    <property type="protein sequence ID" value="ANU62716.1"/>
    <property type="molecule type" value="Genomic_DNA"/>
</dbReference>
<dbReference type="GO" id="GO:0000723">
    <property type="term" value="P:telomere maintenance"/>
    <property type="evidence" value="ECO:0007669"/>
    <property type="project" value="InterPro"/>
</dbReference>
<dbReference type="PANTHER" id="PTHR47642:SF7">
    <property type="entry name" value="ATP-DEPENDENT DNA HELICASE PIF1"/>
    <property type="match status" value="1"/>
</dbReference>
<gene>
    <name evidence="3" type="ORF">A4V02_02570</name>
</gene>
<dbReference type="GO" id="GO:0006281">
    <property type="term" value="P:DNA repair"/>
    <property type="evidence" value="ECO:0007669"/>
    <property type="project" value="InterPro"/>
</dbReference>
<feature type="repeat" description="TPR" evidence="1">
    <location>
        <begin position="565"/>
        <end position="598"/>
    </location>
</feature>
<accession>A0A1Z2XEA9</accession>
<dbReference type="PANTHER" id="PTHR47642">
    <property type="entry name" value="ATP-DEPENDENT DNA HELICASE"/>
    <property type="match status" value="1"/>
</dbReference>
<evidence type="ECO:0000259" key="2">
    <source>
        <dbReference type="SMART" id="SM00382"/>
    </source>
</evidence>
<reference evidence="4" key="1">
    <citation type="submission" date="2016-04" db="EMBL/GenBank/DDBJ databases">
        <title>Complete Genome Sequences of Twelve Strains of a Stable Defined Moderately Diverse Mouse Microbiota 2 (sDMDMm2).</title>
        <authorList>
            <person name="Uchimura Y."/>
            <person name="Wyss M."/>
            <person name="Brugiroux S."/>
            <person name="Limenitakis J.P."/>
            <person name="Stecher B."/>
            <person name="McCoy K.D."/>
            <person name="Macpherson A.J."/>
        </authorList>
    </citation>
    <scope>NUCLEOTIDE SEQUENCE [LARGE SCALE GENOMIC DNA]</scope>
    <source>
        <strain evidence="4">YL27</strain>
    </source>
</reference>
<evidence type="ECO:0000313" key="4">
    <source>
        <dbReference type="Proteomes" id="UP000186351"/>
    </source>
</evidence>
<dbReference type="SUPFAM" id="SSF48452">
    <property type="entry name" value="TPR-like"/>
    <property type="match status" value="1"/>
</dbReference>
<dbReference type="STRING" id="1796646.A4V02_02570"/>
<name>A0A1B1S7E5_9BACT</name>
<dbReference type="Proteomes" id="UP000186351">
    <property type="component" value="Chromosome"/>
</dbReference>
<dbReference type="PROSITE" id="PS50005">
    <property type="entry name" value="TPR"/>
    <property type="match status" value="1"/>
</dbReference>
<dbReference type="CDD" id="cd18809">
    <property type="entry name" value="SF1_C_RecD"/>
    <property type="match status" value="1"/>
</dbReference>
<accession>A0A1B1S7E5</accession>
<dbReference type="InterPro" id="IPR051055">
    <property type="entry name" value="PIF1_helicase"/>
</dbReference>
<dbReference type="Gene3D" id="1.25.40.10">
    <property type="entry name" value="Tetratricopeptide repeat domain"/>
    <property type="match status" value="1"/>
</dbReference>
<dbReference type="SUPFAM" id="SSF52540">
    <property type="entry name" value="P-loop containing nucleoside triphosphate hydrolases"/>
    <property type="match status" value="2"/>
</dbReference>
<dbReference type="InterPro" id="IPR019734">
    <property type="entry name" value="TPR_rpt"/>
</dbReference>
<dbReference type="Pfam" id="PF05970">
    <property type="entry name" value="PIF1"/>
    <property type="match status" value="1"/>
</dbReference>
<keyword evidence="4" id="KW-1185">Reference proteome</keyword>
<proteinExistence type="predicted"/>
<dbReference type="InterPro" id="IPR003593">
    <property type="entry name" value="AAA+_ATPase"/>
</dbReference>
<dbReference type="GeneID" id="65535725"/>
<sequence>MEQKIDLDNPEFQNVWKLVSYTRQSVFMTGKAGTGKSTFLKYVCAHTRKKFVVLAPTGIAAVNVGGQTLHSFFNLPFKPVVPDDPEFMPRNLKSRMKYNGDKVKLLRELELIIIDEISMVRADIIDFVDRILRVYTGNTREPFGGKQLLLVGDIFQLEPVVTADMRDILGRFYSQNYFFNARAFSELRIVPVELRKVYRQNDEGFISMLDRVRVGRPAREDIICLNSRLSPAEIPGGGATDGKMLMTLATRRDMVDSINSRHLAALDVPEVTYTGIVSGEFPESSLPNPRELTLKVGAQVVFVKNDAERRWVNGTIGRVYMASDDTLIVETEDGEKHHVEPAVWENVRYYYDEKEKKVKEDVRGTFTQYPVQLAWALTIHKSQGLTFSNVRIDLGEGAFSSGQAYVALSRCRSLEGMSLVSTINERDIFVNPAIVRFSHTFNDSALIASALERARADDEYARALEAVRGGDLAGAFDHFTEALRCRNELGNALMMRFARMQLRRVERMGNEIDTLRRRVADDERRFSELAGEYVAMADECHLEGMDPTPVIANYDKALSLAPDHVGALMGKGRTYFDAGAYEDALVCFDRAVEVASAHVAVSADSDNGESDEKASRGGVTDYSQVLSDALFIGGQACHRVNDPAGALDRYLMAEAGNNGKNPELHDRMADLYESVGDDTSASTHRAIARKLRTASRRRKK</sequence>
<keyword evidence="1" id="KW-0802">TPR repeat</keyword>
<dbReference type="KEGG" id="pary:A4V02_02570"/>
<dbReference type="SMART" id="SM00028">
    <property type="entry name" value="TPR"/>
    <property type="match status" value="2"/>
</dbReference>
<evidence type="ECO:0000256" key="1">
    <source>
        <dbReference type="PROSITE-ProRule" id="PRU00339"/>
    </source>
</evidence>
<organism evidence="3 4">
    <name type="scientific">Muribaculum intestinale</name>
    <dbReference type="NCBI Taxonomy" id="1796646"/>
    <lineage>
        <taxon>Bacteria</taxon>
        <taxon>Pseudomonadati</taxon>
        <taxon>Bacteroidota</taxon>
        <taxon>Bacteroidia</taxon>
        <taxon>Bacteroidales</taxon>
        <taxon>Muribaculaceae</taxon>
        <taxon>Muribaculum</taxon>
    </lineage>
</organism>
<dbReference type="GO" id="GO:0003678">
    <property type="term" value="F:DNA helicase activity"/>
    <property type="evidence" value="ECO:0007669"/>
    <property type="project" value="InterPro"/>
</dbReference>
<dbReference type="InterPro" id="IPR010285">
    <property type="entry name" value="DNA_helicase_pif1-like_DEAD"/>
</dbReference>
<dbReference type="InterPro" id="IPR027417">
    <property type="entry name" value="P-loop_NTPase"/>
</dbReference>
<evidence type="ECO:0000313" key="3">
    <source>
        <dbReference type="EMBL" id="ANU62716.1"/>
    </source>
</evidence>
<dbReference type="SMART" id="SM00382">
    <property type="entry name" value="AAA"/>
    <property type="match status" value="1"/>
</dbReference>
<dbReference type="AlphaFoldDB" id="A0A1B1S7E5"/>
<dbReference type="FunFam" id="3.40.50.300:FF:001498">
    <property type="entry name" value="ATP-dependent DNA helicase"/>
    <property type="match status" value="1"/>
</dbReference>
<dbReference type="Gene3D" id="3.40.50.300">
    <property type="entry name" value="P-loop containing nucleotide triphosphate hydrolases"/>
    <property type="match status" value="2"/>
</dbReference>
<dbReference type="Gene3D" id="2.30.30.940">
    <property type="match status" value="1"/>
</dbReference>
<dbReference type="OrthoDB" id="9763659at2"/>
<feature type="domain" description="AAA+ ATPase" evidence="2">
    <location>
        <begin position="22"/>
        <end position="182"/>
    </location>
</feature>
<dbReference type="RefSeq" id="WP_068960095.1">
    <property type="nucleotide sequence ID" value="NZ_CAJTAP010000002.1"/>
</dbReference>
<protein>
    <recommendedName>
        <fullName evidence="2">AAA+ ATPase domain-containing protein</fullName>
    </recommendedName>
</protein>
<dbReference type="InterPro" id="IPR011990">
    <property type="entry name" value="TPR-like_helical_dom_sf"/>
</dbReference>